<dbReference type="PANTHER" id="PTHR33434">
    <property type="entry name" value="DEGV DOMAIN-CONTAINING PROTEIN DR_1986-RELATED"/>
    <property type="match status" value="1"/>
</dbReference>
<keyword evidence="1" id="KW-0446">Lipid-binding</keyword>
<keyword evidence="2" id="KW-0472">Membrane</keyword>
<organism evidence="3 4">
    <name type="scientific">Anaerosphaera multitolerans</name>
    <dbReference type="NCBI Taxonomy" id="2487351"/>
    <lineage>
        <taxon>Bacteria</taxon>
        <taxon>Bacillati</taxon>
        <taxon>Bacillota</taxon>
        <taxon>Tissierellia</taxon>
        <taxon>Tissierellales</taxon>
        <taxon>Peptoniphilaceae</taxon>
        <taxon>Anaerosphaera</taxon>
    </lineage>
</organism>
<dbReference type="GO" id="GO:0008289">
    <property type="term" value="F:lipid binding"/>
    <property type="evidence" value="ECO:0007669"/>
    <property type="project" value="UniProtKB-KW"/>
</dbReference>
<dbReference type="InterPro" id="IPR050270">
    <property type="entry name" value="DegV_domain_contain"/>
</dbReference>
<gene>
    <name evidence="3" type="ORF">EF514_08535</name>
</gene>
<dbReference type="PANTHER" id="PTHR33434:SF2">
    <property type="entry name" value="FATTY ACID-BINDING PROTEIN TM_1468"/>
    <property type="match status" value="1"/>
</dbReference>
<dbReference type="NCBIfam" id="TIGR00762">
    <property type="entry name" value="DegV"/>
    <property type="match status" value="1"/>
</dbReference>
<sequence>MRIITDSASDITIDEAVKLNIDIVPLTISFGDEVCPQNTVEDFDCFFEKLKVSTSLPVTSQPSPQLYLNIYNEAKLKGDDVLVITLAGGLSGTVNSANLAKDMIDYDRIRVIDSEQAIITQRLLVEHAVKLRDEGKELENIAGAIENLKRHTVVCGALDTLKFLKMGGRIPASMAFIGELLNIKPTIILKNSVLEELGKARGSKASLNLLYKEFEATEVDESFPVYFGHTSSEERCIQFMNETIKKYNLKNTAMFPISGVIGTHVGPGCLAIAFVRK</sequence>
<dbReference type="AlphaFoldDB" id="A0A437S5H5"/>
<dbReference type="PROSITE" id="PS51482">
    <property type="entry name" value="DEGV"/>
    <property type="match status" value="1"/>
</dbReference>
<dbReference type="SUPFAM" id="SSF82549">
    <property type="entry name" value="DAK1/DegV-like"/>
    <property type="match status" value="1"/>
</dbReference>
<dbReference type="Gene3D" id="3.40.50.10170">
    <property type="match status" value="1"/>
</dbReference>
<dbReference type="Proteomes" id="UP000288812">
    <property type="component" value="Unassembled WGS sequence"/>
</dbReference>
<name>A0A437S5H5_9FIRM</name>
<dbReference type="InterPro" id="IPR003797">
    <property type="entry name" value="DegV"/>
</dbReference>
<dbReference type="Pfam" id="PF02645">
    <property type="entry name" value="DegV"/>
    <property type="match status" value="1"/>
</dbReference>
<evidence type="ECO:0000256" key="2">
    <source>
        <dbReference type="SAM" id="Phobius"/>
    </source>
</evidence>
<evidence type="ECO:0000256" key="1">
    <source>
        <dbReference type="ARBA" id="ARBA00023121"/>
    </source>
</evidence>
<reference evidence="3 4" key="1">
    <citation type="submission" date="2018-11" db="EMBL/GenBank/DDBJ databases">
        <title>Genome sequencing and assembly of Anaerosphaera sp. nov., GS7-6-2.</title>
        <authorList>
            <person name="Rettenmaier R."/>
            <person name="Liebl W."/>
            <person name="Zverlov V."/>
        </authorList>
    </citation>
    <scope>NUCLEOTIDE SEQUENCE [LARGE SCALE GENOMIC DNA]</scope>
    <source>
        <strain evidence="3 4">GS7-6-2</strain>
    </source>
</reference>
<evidence type="ECO:0000313" key="3">
    <source>
        <dbReference type="EMBL" id="RVU54244.1"/>
    </source>
</evidence>
<keyword evidence="2" id="KW-0812">Transmembrane</keyword>
<dbReference type="OrthoDB" id="9780660at2"/>
<dbReference type="InterPro" id="IPR043168">
    <property type="entry name" value="DegV_C"/>
</dbReference>
<protein>
    <submittedName>
        <fullName evidence="3">DegV family protein</fullName>
    </submittedName>
</protein>
<dbReference type="Gene3D" id="3.30.1180.10">
    <property type="match status" value="1"/>
</dbReference>
<comment type="caution">
    <text evidence="3">The sequence shown here is derived from an EMBL/GenBank/DDBJ whole genome shotgun (WGS) entry which is preliminary data.</text>
</comment>
<feature type="transmembrane region" description="Helical" evidence="2">
    <location>
        <begin position="253"/>
        <end position="275"/>
    </location>
</feature>
<accession>A0A437S5H5</accession>
<keyword evidence="4" id="KW-1185">Reference proteome</keyword>
<keyword evidence="2" id="KW-1133">Transmembrane helix</keyword>
<proteinExistence type="predicted"/>
<evidence type="ECO:0000313" key="4">
    <source>
        <dbReference type="Proteomes" id="UP000288812"/>
    </source>
</evidence>
<dbReference type="EMBL" id="RLIH01000013">
    <property type="protein sequence ID" value="RVU54244.1"/>
    <property type="molecule type" value="Genomic_DNA"/>
</dbReference>